<name>A0AAN8MU18_9PEZI</name>
<reference evidence="2 3" key="1">
    <citation type="submission" date="2019-10" db="EMBL/GenBank/DDBJ databases">
        <authorList>
            <person name="Palmer J.M."/>
        </authorList>
    </citation>
    <scope>NUCLEOTIDE SEQUENCE [LARGE SCALE GENOMIC DNA]</scope>
    <source>
        <strain evidence="2 3">TWF718</strain>
    </source>
</reference>
<evidence type="ECO:0000313" key="3">
    <source>
        <dbReference type="Proteomes" id="UP001313282"/>
    </source>
</evidence>
<gene>
    <name evidence="2" type="ORF">TWF718_009636</name>
</gene>
<comment type="caution">
    <text evidence="2">The sequence shown here is derived from an EMBL/GenBank/DDBJ whole genome shotgun (WGS) entry which is preliminary data.</text>
</comment>
<feature type="region of interest" description="Disordered" evidence="1">
    <location>
        <begin position="28"/>
        <end position="53"/>
    </location>
</feature>
<dbReference type="EMBL" id="JAVHNR010000007">
    <property type="protein sequence ID" value="KAK6336848.1"/>
    <property type="molecule type" value="Genomic_DNA"/>
</dbReference>
<keyword evidence="3" id="KW-1185">Reference proteome</keyword>
<organism evidence="2 3">
    <name type="scientific">Orbilia javanica</name>
    <dbReference type="NCBI Taxonomy" id="47235"/>
    <lineage>
        <taxon>Eukaryota</taxon>
        <taxon>Fungi</taxon>
        <taxon>Dikarya</taxon>
        <taxon>Ascomycota</taxon>
        <taxon>Pezizomycotina</taxon>
        <taxon>Orbiliomycetes</taxon>
        <taxon>Orbiliales</taxon>
        <taxon>Orbiliaceae</taxon>
        <taxon>Orbilia</taxon>
    </lineage>
</organism>
<evidence type="ECO:0000256" key="1">
    <source>
        <dbReference type="SAM" id="MobiDB-lite"/>
    </source>
</evidence>
<sequence length="53" mass="5735">MLRLIQKALIIIATLNFVYVIAAPTAGYEYGDDDEPTLPSSDLPTVRGRGLAN</sequence>
<proteinExistence type="predicted"/>
<dbReference type="AlphaFoldDB" id="A0AAN8MU18"/>
<protein>
    <submittedName>
        <fullName evidence="2">Uncharacterized protein</fullName>
    </submittedName>
</protein>
<dbReference type="Proteomes" id="UP001313282">
    <property type="component" value="Unassembled WGS sequence"/>
</dbReference>
<accession>A0AAN8MU18</accession>
<evidence type="ECO:0000313" key="2">
    <source>
        <dbReference type="EMBL" id="KAK6336848.1"/>
    </source>
</evidence>